<evidence type="ECO:0000256" key="1">
    <source>
        <dbReference type="ARBA" id="ARBA00004370"/>
    </source>
</evidence>
<proteinExistence type="predicted"/>
<dbReference type="Gene3D" id="3.80.10.10">
    <property type="entry name" value="Ribonuclease Inhibitor"/>
    <property type="match status" value="3"/>
</dbReference>
<dbReference type="Pfam" id="PF00560">
    <property type="entry name" value="LRR_1"/>
    <property type="match status" value="5"/>
</dbReference>
<evidence type="ECO:0000256" key="4">
    <source>
        <dbReference type="ARBA" id="ARBA00022737"/>
    </source>
</evidence>
<evidence type="ECO:0000256" key="5">
    <source>
        <dbReference type="ARBA" id="ARBA00023136"/>
    </source>
</evidence>
<dbReference type="PANTHER" id="PTHR46662:SF104">
    <property type="entry name" value="GPI-ANCHORED ADHESIN-LIKE PROTEIN PGA55-RELATED"/>
    <property type="match status" value="1"/>
</dbReference>
<name>A0ABD3Q2K6_9STRA</name>
<evidence type="ECO:0000256" key="2">
    <source>
        <dbReference type="ARBA" id="ARBA00022614"/>
    </source>
</evidence>
<comment type="caution">
    <text evidence="9">The sequence shown here is derived from an EMBL/GenBank/DDBJ whole genome shotgun (WGS) entry which is preliminary data.</text>
</comment>
<feature type="region of interest" description="Disordered" evidence="6">
    <location>
        <begin position="1"/>
        <end position="35"/>
    </location>
</feature>
<evidence type="ECO:0000259" key="8">
    <source>
        <dbReference type="Pfam" id="PF23598"/>
    </source>
</evidence>
<comment type="subcellular location">
    <subcellularLocation>
        <location evidence="1">Membrane</location>
    </subcellularLocation>
</comment>
<evidence type="ECO:0000256" key="3">
    <source>
        <dbReference type="ARBA" id="ARBA00022729"/>
    </source>
</evidence>
<keyword evidence="7" id="KW-0812">Transmembrane</keyword>
<dbReference type="FunFam" id="3.80.10.10:FF:000041">
    <property type="entry name" value="LRR receptor-like serine/threonine-protein kinase ERECTA"/>
    <property type="match status" value="1"/>
</dbReference>
<dbReference type="SMART" id="SM00369">
    <property type="entry name" value="LRR_TYP"/>
    <property type="match status" value="7"/>
</dbReference>
<feature type="compositionally biased region" description="Basic and acidic residues" evidence="6">
    <location>
        <begin position="1"/>
        <end position="12"/>
    </location>
</feature>
<dbReference type="AlphaFoldDB" id="A0ABD3Q2K6"/>
<reference evidence="9 10" key="1">
    <citation type="journal article" date="2020" name="G3 (Bethesda)">
        <title>Improved Reference Genome for Cyclotella cryptica CCMP332, a Model for Cell Wall Morphogenesis, Salinity Adaptation, and Lipid Production in Diatoms (Bacillariophyta).</title>
        <authorList>
            <person name="Roberts W.R."/>
            <person name="Downey K.M."/>
            <person name="Ruck E.C."/>
            <person name="Traller J.C."/>
            <person name="Alverson A.J."/>
        </authorList>
    </citation>
    <scope>NUCLEOTIDE SEQUENCE [LARGE SCALE GENOMIC DNA]</scope>
    <source>
        <strain evidence="9 10">CCMP332</strain>
    </source>
</reference>
<organism evidence="9 10">
    <name type="scientific">Cyclotella cryptica</name>
    <dbReference type="NCBI Taxonomy" id="29204"/>
    <lineage>
        <taxon>Eukaryota</taxon>
        <taxon>Sar</taxon>
        <taxon>Stramenopiles</taxon>
        <taxon>Ochrophyta</taxon>
        <taxon>Bacillariophyta</taxon>
        <taxon>Coscinodiscophyceae</taxon>
        <taxon>Thalassiosirophycidae</taxon>
        <taxon>Stephanodiscales</taxon>
        <taxon>Stephanodiscaceae</taxon>
        <taxon>Cyclotella</taxon>
    </lineage>
</organism>
<dbReference type="FunFam" id="3.80.10.10:FF:000095">
    <property type="entry name" value="LRR receptor-like serine/threonine-protein kinase GSO1"/>
    <property type="match status" value="1"/>
</dbReference>
<dbReference type="PANTHER" id="PTHR46662">
    <property type="entry name" value="DI-GLUCOSE BINDING PROTEIN WITH LEUCINE-RICH REPEAT DOMAIN-CONTAINING PROTEIN"/>
    <property type="match status" value="1"/>
</dbReference>
<keyword evidence="5 7" id="KW-0472">Membrane</keyword>
<feature type="transmembrane region" description="Helical" evidence="7">
    <location>
        <begin position="369"/>
        <end position="389"/>
    </location>
</feature>
<keyword evidence="3" id="KW-0732">Signal</keyword>
<gene>
    <name evidence="9" type="ORF">HJC23_002138</name>
</gene>
<dbReference type="InterPro" id="IPR032675">
    <property type="entry name" value="LRR_dom_sf"/>
</dbReference>
<dbReference type="InterPro" id="IPR001611">
    <property type="entry name" value="Leu-rich_rpt"/>
</dbReference>
<evidence type="ECO:0000313" key="9">
    <source>
        <dbReference type="EMBL" id="KAL3793891.1"/>
    </source>
</evidence>
<accession>A0ABD3Q2K6</accession>
<dbReference type="Proteomes" id="UP001516023">
    <property type="component" value="Unassembled WGS sequence"/>
</dbReference>
<dbReference type="FunFam" id="3.80.10.10:FF:000400">
    <property type="entry name" value="Nuclear pore complex protein NUP107"/>
    <property type="match status" value="1"/>
</dbReference>
<dbReference type="GO" id="GO:0016020">
    <property type="term" value="C:membrane"/>
    <property type="evidence" value="ECO:0007669"/>
    <property type="project" value="UniProtKB-SubCell"/>
</dbReference>
<keyword evidence="2" id="KW-0433">Leucine-rich repeat</keyword>
<evidence type="ECO:0000313" key="10">
    <source>
        <dbReference type="Proteomes" id="UP001516023"/>
    </source>
</evidence>
<keyword evidence="10" id="KW-1185">Reference proteome</keyword>
<feature type="compositionally biased region" description="Acidic residues" evidence="6">
    <location>
        <begin position="25"/>
        <end position="34"/>
    </location>
</feature>
<feature type="domain" description="Disease resistance R13L4/SHOC-2-like LRR" evidence="8">
    <location>
        <begin position="595"/>
        <end position="703"/>
    </location>
</feature>
<feature type="region of interest" description="Disordered" evidence="6">
    <location>
        <begin position="63"/>
        <end position="84"/>
    </location>
</feature>
<dbReference type="EMBL" id="JABMIG020000086">
    <property type="protein sequence ID" value="KAL3793891.1"/>
    <property type="molecule type" value="Genomic_DNA"/>
</dbReference>
<feature type="compositionally biased region" description="Polar residues" evidence="6">
    <location>
        <begin position="129"/>
        <end position="147"/>
    </location>
</feature>
<dbReference type="GO" id="GO:0009653">
    <property type="term" value="P:anatomical structure morphogenesis"/>
    <property type="evidence" value="ECO:0007669"/>
    <property type="project" value="UniProtKB-ARBA"/>
</dbReference>
<dbReference type="Pfam" id="PF23598">
    <property type="entry name" value="LRR_14"/>
    <property type="match status" value="1"/>
</dbReference>
<feature type="region of interest" description="Disordered" evidence="6">
    <location>
        <begin position="128"/>
        <end position="147"/>
    </location>
</feature>
<dbReference type="InterPro" id="IPR003591">
    <property type="entry name" value="Leu-rich_rpt_typical-subtyp"/>
</dbReference>
<sequence>MSKSSSNEKESDLDLDTSVTHVGNEDENQASTEEEIQRLTNEQNCAGYDDLKDSRVVGEEMQIGSIGDSTLTEEQIMPSDNDGYGSAIVTDRLPLKTHHDSRYSQEEAKIGFDVTRDNDVKVNDVAMTANDSDSQNPNESKGGMSTSGHSILCSIDVSCSNKGDETNELPRFEPSTETVMEALGSEDDDPPPLPVCQLSHMFQDGPKSKQNQLVKELGGTGSSVSFGTGFADAANTEKMSASEAAEQVEGIQSPSSILQPSPPRTAAEVDYQTQGQDFKRMVGQEPCERPGLPSSQIIQGALNHPDSYSTLLYPTVSNDHQQETKEEDNDILIPEAVPVANEIIEDPSVRVAQLVQPDNSIMSLKKHHALVILVMVAVIVVTLVLALNFTKRNVPPIELLEDSPTSQLPSSIPQSLQRSQSIRYEIESNVLQRNATFDDMEAIDSRLLALDWITEKDQMKLNATDSNLFQRYTLALLALDFSYDGWLSDSNECNWIGVECDTYGQVIALELIRKGLDGTMPPEISKLQYLQMLSLSDNYLAGTLPSEICDMKYLSEVYLNRNNLTSTLPFGIGNLEELIALKLGYNDFTGPLPSELGNLKKLTHLYLDYNLFSGSLPSELFNLKDLNVLTLSGNEFTGTLPSIIRNLNKLAELRLDRNQFTGTFPSEVGSMSNLTHIILWFNQFSGAIPTELGNLSRLHELDFDSNDFTGTLPSEIANAPNLARLYLYSNKLTGTLPSELGNLKKMEIFFASQNQFTGTLPTEIGNWKELFYVRFNENQFSGTLPTELGIFTKMIWLNLFSNKFSGTLPSVLQNLTSLEEFSIFSNQLTGTLPSWIGNFKNLSILHVSANQFTGTLPSELVHLTKLKRFGVDLNKFTGTVPSWIGDLRNLTTLWLDGNQFTGTFPSEIGNNLDLKDFCIRNNNFTGSIPAEIQTDADCAFKV</sequence>
<dbReference type="InterPro" id="IPR055414">
    <property type="entry name" value="LRR_R13L4/SHOC2-like"/>
</dbReference>
<protein>
    <recommendedName>
        <fullName evidence="8">Disease resistance R13L4/SHOC-2-like LRR domain-containing protein</fullName>
    </recommendedName>
</protein>
<evidence type="ECO:0000256" key="7">
    <source>
        <dbReference type="SAM" id="Phobius"/>
    </source>
</evidence>
<keyword evidence="4" id="KW-0677">Repeat</keyword>
<dbReference type="SUPFAM" id="SSF52058">
    <property type="entry name" value="L domain-like"/>
    <property type="match status" value="2"/>
</dbReference>
<evidence type="ECO:0000256" key="6">
    <source>
        <dbReference type="SAM" id="MobiDB-lite"/>
    </source>
</evidence>
<keyword evidence="7" id="KW-1133">Transmembrane helix</keyword>